<dbReference type="PROSITE" id="PS50970">
    <property type="entry name" value="HCY"/>
    <property type="match status" value="1"/>
</dbReference>
<dbReference type="PANTHER" id="PTHR11103:SF18">
    <property type="entry name" value="SLR1189 PROTEIN"/>
    <property type="match status" value="1"/>
</dbReference>
<dbReference type="SUPFAM" id="SSF82282">
    <property type="entry name" value="Homocysteine S-methyltransferase"/>
    <property type="match status" value="1"/>
</dbReference>
<keyword evidence="6" id="KW-1185">Reference proteome</keyword>
<accession>A0ABS9MJ61</accession>
<feature type="domain" description="Hcy-binding" evidence="4">
    <location>
        <begin position="1"/>
        <end position="281"/>
    </location>
</feature>
<dbReference type="Proteomes" id="UP001298681">
    <property type="component" value="Unassembled WGS sequence"/>
</dbReference>
<dbReference type="Gene3D" id="3.20.20.330">
    <property type="entry name" value="Homocysteine-binding-like domain"/>
    <property type="match status" value="1"/>
</dbReference>
<organism evidence="5 6">
    <name type="scientific">Anaeromassilibacillus senegalensis</name>
    <dbReference type="NCBI Taxonomy" id="1673717"/>
    <lineage>
        <taxon>Bacteria</taxon>
        <taxon>Bacillati</taxon>
        <taxon>Bacillota</taxon>
        <taxon>Clostridia</taxon>
        <taxon>Eubacteriales</taxon>
        <taxon>Acutalibacteraceae</taxon>
        <taxon>Anaeromassilibacillus</taxon>
    </lineage>
</organism>
<dbReference type="EMBL" id="JAKNHQ010000008">
    <property type="protein sequence ID" value="MCG4610771.1"/>
    <property type="molecule type" value="Genomic_DNA"/>
</dbReference>
<evidence type="ECO:0000256" key="1">
    <source>
        <dbReference type="ARBA" id="ARBA00022603"/>
    </source>
</evidence>
<dbReference type="PANTHER" id="PTHR11103">
    <property type="entry name" value="SLR1189 PROTEIN"/>
    <property type="match status" value="1"/>
</dbReference>
<evidence type="ECO:0000313" key="5">
    <source>
        <dbReference type="EMBL" id="MCG4610771.1"/>
    </source>
</evidence>
<dbReference type="InterPro" id="IPR036589">
    <property type="entry name" value="HCY_dom_sf"/>
</dbReference>
<dbReference type="Pfam" id="PF02574">
    <property type="entry name" value="S-methyl_trans"/>
    <property type="match status" value="1"/>
</dbReference>
<comment type="caution">
    <text evidence="5">The sequence shown here is derived from an EMBL/GenBank/DDBJ whole genome shotgun (WGS) entry which is preliminary data.</text>
</comment>
<keyword evidence="1" id="KW-0489">Methyltransferase</keyword>
<keyword evidence="2" id="KW-0808">Transferase</keyword>
<protein>
    <submittedName>
        <fullName evidence="5">Homocysteine S-methyltransferase family protein</fullName>
    </submittedName>
</protein>
<dbReference type="RefSeq" id="WP_191405354.1">
    <property type="nucleotide sequence ID" value="NZ_JAKNHQ010000008.1"/>
</dbReference>
<evidence type="ECO:0000256" key="3">
    <source>
        <dbReference type="PROSITE-ProRule" id="PRU00333"/>
    </source>
</evidence>
<evidence type="ECO:0000313" key="6">
    <source>
        <dbReference type="Proteomes" id="UP001298681"/>
    </source>
</evidence>
<evidence type="ECO:0000259" key="4">
    <source>
        <dbReference type="PROSITE" id="PS50970"/>
    </source>
</evidence>
<dbReference type="InterPro" id="IPR003726">
    <property type="entry name" value="HCY_dom"/>
</dbReference>
<proteinExistence type="predicted"/>
<comment type="caution">
    <text evidence="3">Lacks conserved residue(s) required for the propagation of feature annotation.</text>
</comment>
<reference evidence="5 6" key="1">
    <citation type="submission" date="2022-01" db="EMBL/GenBank/DDBJ databases">
        <title>Collection of gut derived symbiotic bacterial strains cultured from healthy donors.</title>
        <authorList>
            <person name="Lin H."/>
            <person name="Kohout C."/>
            <person name="Waligurski E."/>
            <person name="Pamer E.G."/>
        </authorList>
    </citation>
    <scope>NUCLEOTIDE SEQUENCE [LARGE SCALE GENOMIC DNA]</scope>
    <source>
        <strain evidence="5 6">DFI.7.58</strain>
    </source>
</reference>
<gene>
    <name evidence="5" type="ORF">L0P57_07465</name>
</gene>
<name>A0ABS9MJ61_9FIRM</name>
<evidence type="ECO:0000256" key="2">
    <source>
        <dbReference type="ARBA" id="ARBA00022679"/>
    </source>
</evidence>
<sequence>MEDFPYPLPMLLDGATGTALEAAGMPADIYRPGGSGAEQWILQHPDALRSLQNAYIDAGSQAVLAPTFGANASLLAAYGLEGRVAELNAELVHLTQSVAKPRGVLVGGSVCPSGLFVPPYGEADFDDIYDLYRQQIRALDKAGVDFIAIESQTSLADMRAAVLAARTTDLPVFVTIAVDESGHTVTGSSLLPVVITLQAMGVDAIGLNCLLDPMLPLIEEVRLHTAVPIIAKPDVRSSDETLLTPESFAQKMRLLMQAGARIVGGHDDSTPEHIAALKEVVQEFGEPEIPEEPDCYAATIETEAFFLGDDIAFSEPLACTSHLADDLIDLEDDRCNTALVEVESLDDALLLAENSGMTRLPIAVHCDSAPVLDAALRYFQGRLIVDSECQIEDEVLEPLAAKYGAILY</sequence>